<sequence length="63" mass="7014">MGETTQITPILTQTCSTLDVSRIVMHTSVHFTVQTKFGHVVLKAMSKVLPSVTFRHGTRDEDV</sequence>
<name>A0A9D4L133_DREPO</name>
<accession>A0A9D4L133</accession>
<reference evidence="1" key="1">
    <citation type="journal article" date="2019" name="bioRxiv">
        <title>The Genome of the Zebra Mussel, Dreissena polymorpha: A Resource for Invasive Species Research.</title>
        <authorList>
            <person name="McCartney M.A."/>
            <person name="Auch B."/>
            <person name="Kono T."/>
            <person name="Mallez S."/>
            <person name="Zhang Y."/>
            <person name="Obille A."/>
            <person name="Becker A."/>
            <person name="Abrahante J.E."/>
            <person name="Garbe J."/>
            <person name="Badalamenti J.P."/>
            <person name="Herman A."/>
            <person name="Mangelson H."/>
            <person name="Liachko I."/>
            <person name="Sullivan S."/>
            <person name="Sone E.D."/>
            <person name="Koren S."/>
            <person name="Silverstein K.A.T."/>
            <person name="Beckman K.B."/>
            <person name="Gohl D.M."/>
        </authorList>
    </citation>
    <scope>NUCLEOTIDE SEQUENCE</scope>
    <source>
        <strain evidence="1">Duluth1</strain>
        <tissue evidence="1">Whole animal</tissue>
    </source>
</reference>
<proteinExistence type="predicted"/>
<evidence type="ECO:0000313" key="2">
    <source>
        <dbReference type="Proteomes" id="UP000828390"/>
    </source>
</evidence>
<dbReference type="AlphaFoldDB" id="A0A9D4L133"/>
<dbReference type="EMBL" id="JAIWYP010000003">
    <property type="protein sequence ID" value="KAH3849550.1"/>
    <property type="molecule type" value="Genomic_DNA"/>
</dbReference>
<dbReference type="Proteomes" id="UP000828390">
    <property type="component" value="Unassembled WGS sequence"/>
</dbReference>
<organism evidence="1 2">
    <name type="scientific">Dreissena polymorpha</name>
    <name type="common">Zebra mussel</name>
    <name type="synonym">Mytilus polymorpha</name>
    <dbReference type="NCBI Taxonomy" id="45954"/>
    <lineage>
        <taxon>Eukaryota</taxon>
        <taxon>Metazoa</taxon>
        <taxon>Spiralia</taxon>
        <taxon>Lophotrochozoa</taxon>
        <taxon>Mollusca</taxon>
        <taxon>Bivalvia</taxon>
        <taxon>Autobranchia</taxon>
        <taxon>Heteroconchia</taxon>
        <taxon>Euheterodonta</taxon>
        <taxon>Imparidentia</taxon>
        <taxon>Neoheterodontei</taxon>
        <taxon>Myida</taxon>
        <taxon>Dreissenoidea</taxon>
        <taxon>Dreissenidae</taxon>
        <taxon>Dreissena</taxon>
    </lineage>
</organism>
<gene>
    <name evidence="1" type="ORF">DPMN_091953</name>
</gene>
<evidence type="ECO:0000313" key="1">
    <source>
        <dbReference type="EMBL" id="KAH3849550.1"/>
    </source>
</evidence>
<protein>
    <submittedName>
        <fullName evidence="1">Uncharacterized protein</fullName>
    </submittedName>
</protein>
<keyword evidence="2" id="KW-1185">Reference proteome</keyword>
<comment type="caution">
    <text evidence="1">The sequence shown here is derived from an EMBL/GenBank/DDBJ whole genome shotgun (WGS) entry which is preliminary data.</text>
</comment>
<reference evidence="1" key="2">
    <citation type="submission" date="2020-11" db="EMBL/GenBank/DDBJ databases">
        <authorList>
            <person name="McCartney M.A."/>
            <person name="Auch B."/>
            <person name="Kono T."/>
            <person name="Mallez S."/>
            <person name="Becker A."/>
            <person name="Gohl D.M."/>
            <person name="Silverstein K.A.T."/>
            <person name="Koren S."/>
            <person name="Bechman K.B."/>
            <person name="Herman A."/>
            <person name="Abrahante J.E."/>
            <person name="Garbe J."/>
        </authorList>
    </citation>
    <scope>NUCLEOTIDE SEQUENCE</scope>
    <source>
        <strain evidence="1">Duluth1</strain>
        <tissue evidence="1">Whole animal</tissue>
    </source>
</reference>